<feature type="region of interest" description="Disordered" evidence="3">
    <location>
        <begin position="879"/>
        <end position="919"/>
    </location>
</feature>
<name>A0A250XQM1_9CHLO</name>
<dbReference type="SMART" id="SM00308">
    <property type="entry name" value="LH2"/>
    <property type="match status" value="1"/>
</dbReference>
<dbReference type="InterPro" id="IPR002048">
    <property type="entry name" value="EF_hand_dom"/>
</dbReference>
<dbReference type="PROSITE" id="PS50095">
    <property type="entry name" value="PLAT"/>
    <property type="match status" value="2"/>
</dbReference>
<evidence type="ECO:0000259" key="5">
    <source>
        <dbReference type="PROSITE" id="PS50222"/>
    </source>
</evidence>
<feature type="domain" description="EF-hand" evidence="5">
    <location>
        <begin position="3084"/>
        <end position="3106"/>
    </location>
</feature>
<dbReference type="InterPro" id="IPR038637">
    <property type="entry name" value="NPCBM_sf"/>
</dbReference>
<dbReference type="Gene3D" id="2.60.120.1060">
    <property type="entry name" value="NPCBM/NEW2 domain"/>
    <property type="match status" value="1"/>
</dbReference>
<feature type="compositionally biased region" description="Low complexity" evidence="3">
    <location>
        <begin position="895"/>
        <end position="908"/>
    </location>
</feature>
<protein>
    <submittedName>
        <fullName evidence="6">Uncharacterized protein</fullName>
    </submittedName>
</protein>
<feature type="compositionally biased region" description="Low complexity" evidence="3">
    <location>
        <begin position="931"/>
        <end position="940"/>
    </location>
</feature>
<evidence type="ECO:0000313" key="6">
    <source>
        <dbReference type="EMBL" id="GAX85355.1"/>
    </source>
</evidence>
<dbReference type="Pfam" id="PF13499">
    <property type="entry name" value="EF-hand_7"/>
    <property type="match status" value="1"/>
</dbReference>
<dbReference type="PROSITE" id="PS50222">
    <property type="entry name" value="EF_HAND_2"/>
    <property type="match status" value="5"/>
</dbReference>
<comment type="caution">
    <text evidence="6">The sequence shown here is derived from an EMBL/GenBank/DDBJ whole genome shotgun (WGS) entry which is preliminary data.</text>
</comment>
<reference evidence="6 7" key="1">
    <citation type="submission" date="2017-08" db="EMBL/GenBank/DDBJ databases">
        <title>Acidophilic green algal genome provides insights into adaptation to an acidic environment.</title>
        <authorList>
            <person name="Hirooka S."/>
            <person name="Hirose Y."/>
            <person name="Kanesaki Y."/>
            <person name="Higuchi S."/>
            <person name="Fujiwara T."/>
            <person name="Onuma R."/>
            <person name="Era A."/>
            <person name="Ohbayashi R."/>
            <person name="Uzuka A."/>
            <person name="Nozaki H."/>
            <person name="Yoshikawa H."/>
            <person name="Miyagishima S.Y."/>
        </authorList>
    </citation>
    <scope>NUCLEOTIDE SEQUENCE [LARGE SCALE GENOMIC DNA]</scope>
    <source>
        <strain evidence="6 7">NIES-2499</strain>
    </source>
</reference>
<dbReference type="SMART" id="SM00054">
    <property type="entry name" value="EFh"/>
    <property type="match status" value="6"/>
</dbReference>
<feature type="domain" description="EF-hand" evidence="5">
    <location>
        <begin position="385"/>
        <end position="420"/>
    </location>
</feature>
<dbReference type="Pfam" id="PF01477">
    <property type="entry name" value="PLAT"/>
    <property type="match status" value="2"/>
</dbReference>
<dbReference type="GO" id="GO:0005509">
    <property type="term" value="F:calcium ion binding"/>
    <property type="evidence" value="ECO:0007669"/>
    <property type="project" value="InterPro"/>
</dbReference>
<feature type="compositionally biased region" description="Low complexity" evidence="3">
    <location>
        <begin position="969"/>
        <end position="979"/>
    </location>
</feature>
<evidence type="ECO:0000259" key="4">
    <source>
        <dbReference type="PROSITE" id="PS50095"/>
    </source>
</evidence>
<feature type="region of interest" description="Disordered" evidence="3">
    <location>
        <begin position="546"/>
        <end position="573"/>
    </location>
</feature>
<dbReference type="InterPro" id="IPR001024">
    <property type="entry name" value="PLAT/LH2_dom"/>
</dbReference>
<dbReference type="SUPFAM" id="SSF49785">
    <property type="entry name" value="Galactose-binding domain-like"/>
    <property type="match status" value="1"/>
</dbReference>
<accession>A0A250XQM1</accession>
<dbReference type="InterPro" id="IPR013222">
    <property type="entry name" value="Glyco_hyd_98_carb-bd"/>
</dbReference>
<keyword evidence="7" id="KW-1185">Reference proteome</keyword>
<keyword evidence="1" id="KW-0106">Calcium</keyword>
<organism evidence="6 7">
    <name type="scientific">Chlamydomonas eustigma</name>
    <dbReference type="NCBI Taxonomy" id="1157962"/>
    <lineage>
        <taxon>Eukaryota</taxon>
        <taxon>Viridiplantae</taxon>
        <taxon>Chlorophyta</taxon>
        <taxon>core chlorophytes</taxon>
        <taxon>Chlorophyceae</taxon>
        <taxon>CS clade</taxon>
        <taxon>Chlamydomonadales</taxon>
        <taxon>Chlamydomonadaceae</taxon>
        <taxon>Chlamydomonas</taxon>
    </lineage>
</organism>
<feature type="compositionally biased region" description="Polar residues" evidence="3">
    <location>
        <begin position="73"/>
        <end position="84"/>
    </location>
</feature>
<feature type="domain" description="EF-hand" evidence="5">
    <location>
        <begin position="3031"/>
        <end position="3066"/>
    </location>
</feature>
<dbReference type="PANTHER" id="PTHR48125:SF12">
    <property type="entry name" value="AT HOOK TRANSCRIPTION FACTOR FAMILY-RELATED"/>
    <property type="match status" value="1"/>
</dbReference>
<gene>
    <name evidence="6" type="ORF">CEUSTIGMA_g12772.t1</name>
</gene>
<dbReference type="Proteomes" id="UP000232323">
    <property type="component" value="Unassembled WGS sequence"/>
</dbReference>
<dbReference type="CDD" id="cd00051">
    <property type="entry name" value="EFh"/>
    <property type="match status" value="2"/>
</dbReference>
<feature type="compositionally biased region" description="Low complexity" evidence="3">
    <location>
        <begin position="1315"/>
        <end position="1333"/>
    </location>
</feature>
<dbReference type="PANTHER" id="PTHR48125">
    <property type="entry name" value="LP07818P1"/>
    <property type="match status" value="1"/>
</dbReference>
<feature type="compositionally biased region" description="Polar residues" evidence="3">
    <location>
        <begin position="1224"/>
        <end position="1245"/>
    </location>
</feature>
<dbReference type="SUPFAM" id="SSF49723">
    <property type="entry name" value="Lipase/lipooxygenase domain (PLAT/LH2 domain)"/>
    <property type="match status" value="2"/>
</dbReference>
<evidence type="ECO:0000313" key="7">
    <source>
        <dbReference type="Proteomes" id="UP000232323"/>
    </source>
</evidence>
<feature type="region of interest" description="Disordered" evidence="3">
    <location>
        <begin position="67"/>
        <end position="107"/>
    </location>
</feature>
<dbReference type="OrthoDB" id="531924at2759"/>
<dbReference type="InterPro" id="IPR036392">
    <property type="entry name" value="PLAT/LH2_dom_sf"/>
</dbReference>
<dbReference type="Pfam" id="PF08305">
    <property type="entry name" value="NPCBM"/>
    <property type="match status" value="1"/>
</dbReference>
<dbReference type="PROSITE" id="PS00018">
    <property type="entry name" value="EF_HAND_1"/>
    <property type="match status" value="4"/>
</dbReference>
<feature type="region of interest" description="Disordered" evidence="3">
    <location>
        <begin position="926"/>
        <end position="945"/>
    </location>
</feature>
<feature type="compositionally biased region" description="Low complexity" evidence="3">
    <location>
        <begin position="1047"/>
        <end position="1063"/>
    </location>
</feature>
<feature type="compositionally biased region" description="Pro residues" evidence="3">
    <location>
        <begin position="1032"/>
        <end position="1046"/>
    </location>
</feature>
<dbReference type="InterPro" id="IPR011992">
    <property type="entry name" value="EF-hand-dom_pair"/>
</dbReference>
<feature type="region of interest" description="Disordered" evidence="3">
    <location>
        <begin position="1178"/>
        <end position="1246"/>
    </location>
</feature>
<feature type="region of interest" description="Disordered" evidence="3">
    <location>
        <begin position="759"/>
        <end position="785"/>
    </location>
</feature>
<feature type="compositionally biased region" description="Polar residues" evidence="3">
    <location>
        <begin position="982"/>
        <end position="995"/>
    </location>
</feature>
<dbReference type="SMART" id="SM00776">
    <property type="entry name" value="NPCBM"/>
    <property type="match status" value="1"/>
</dbReference>
<dbReference type="InterPro" id="IPR018247">
    <property type="entry name" value="EF_Hand_1_Ca_BS"/>
</dbReference>
<comment type="caution">
    <text evidence="2">Lacks conserved residue(s) required for the propagation of feature annotation.</text>
</comment>
<feature type="compositionally biased region" description="Pro residues" evidence="3">
    <location>
        <begin position="1064"/>
        <end position="1086"/>
    </location>
</feature>
<proteinExistence type="predicted"/>
<feature type="domain" description="PLAT" evidence="4">
    <location>
        <begin position="2172"/>
        <end position="2288"/>
    </location>
</feature>
<feature type="domain" description="PLAT" evidence="4">
    <location>
        <begin position="1908"/>
        <end position="2028"/>
    </location>
</feature>
<sequence length="3394" mass="359523">MSSPIPGQRYQVIIHTGDPWGRGCTSHVDFYIIGANGQLLSRDCQAVPVHAITDKREKAVQFALSLPQREPPQGTQPSEENVPTDTKLAGSAETGGARQYSSSPGPAMEKRNVFGLFRMWLKRQGSQATLQALIQQTETEASTSGREQGISGGGGSPDGTLDLYELQQLLRKAIPDCSSLEAQMFMAMVHVNGDEKLNLQELDASLSDCREIDSIVSGAGEPEKRKQLEAELASKVQTLRTKSGQLTEALQSAANKRGGYVTFQDLSATFQDIFTDITPESKRMLITHVARTANVSAADLGLPVTEVQKVLGLKDGGGKDGASASFAAGWVPGRGRDIFKLLRFHVKKNRAQVETLFPVGQDLDIQQVRAAVRAMLETRSGEPPLTGRELRLLVSMLDSNNSGTLSRDEFEGGLKDCRDICESMATFNTDASSVTLTAQVFAAEGSPLWSVFMDGMKALHGDMVARSDYVEGVVRALDSRGKGKLDMVEIRKLLIKMRPDMVKDAAGEAMLRCLLGHLDAWDPSTHGLLATKHILMAFRLQPPPPTLYPQPAGVSATSEQPEDAVKGSATSVSPKGKVMLPALGTKAQRLNTRMSEVLPGSSLLPSVEQWTQWHSNVITSDRKTANVRLGLGTRVPLSADFDQNNWKCTLAWLHEDAKRSKTWQKSASEPSGTTQPPATVLSVSTLQPGSVAVASTAGSAGDAAASAAQSTLSAPQATSLSPEAPNSLEERLWPDLQDPHVSFVGSVFQRPHIELKGAVLDPSKPLPPLSTDDVSGTRPLQPRPPPLPYYIQEQLQRKQEADFSVAHAASAAPDTAFLVDRVQAVPDVPPVPPGPTPAEVLQSMRTPPAITQTPETLPRAPPPKEDKKGLYSSFLSMFDHTPPTEKENEFTTTRAAPPEASAPQPQLQDSMPVTAKGGADTEAIRTPQETSQPAAIESSPPSIPLTAHKQTEIYPAPATAASNMPTSEAAPASAPAPASDIVQPQQVPQEKTSSPPLIASADKVGGTAAPPIPEKKGFFSSLFGRKQAPAAPQSPPSTSPNMPEPPASSLSAPSAAPAAAAVAPPDPLVPEPPPAPLVPAPPPGPARPASAPLLPSNARGSDHVPEGRQGSAGPVAEAEEPNNNEEHMPHGPETSIPPKTSVAVAAAASAPSPGAPAAALHVDPIETLASAVLGPAAGQEHVPPVPAGAPAASTSGDSKASVLPELSVPPTGEVSAAKPGLLPVTTSSQVSAPETTANLASSQKMLSPPAVPAHMLQQQLGSLPVSNSKTESQLPLPSLPPTLGAKPPFDTTMPSTPVVGGAKPDMSSYNLLPISSSQPSSTVSPPTVPFVSTGGSSTNIPTALESEKPPRSEINARQAHGPGTAPTSTANYPHFPGHPQGRPPLLVPTLATCFDAPLMAGQELGEVLLIRVMLQSTQQAPFYLEKVQVVQISATAPICWEAHYRGWVGMPQQAGIGAVRGEQGAAGMMAEVSVPQQGIVAGSATAAARGGDILAVQDPPAVNGADGAIMAVQDPPAVNGAGAIMAVQDPPAVNGAGAILPQHLRTNFLNSGAVMASNPSSLSYGQPDLQDSPLKITVPYVELVPDPLAWEEWDLQVTSGGKTVSVYFNANLREWLWKPPYLTPLPQRPGAVPCFTPRNILAPASPQEWLHGVPGGAIRSTLQYLEELDEFQAWTRVRRNYGVGKGGLLGLKDMKVRINGQLCPHAIALHGRGGFRMARPQQLQELWEQYQAATAAGNNWEPQGLPGVMEAVSLGYDLKSSAAMKGSQYSWFSSTVALDDSCGLLVAPVRFSVLLDDTLMWRSSWMDGSGQMEQCYCKVAGVTSIRLVVETEFSGGARAVWVDPLLLMSPLPQGLSHGGTFPGGGIQQVMQLPAGKQQVVQQSQGDISFLLPASASTEVHAGVTANTGTFCISLFTADVRNGGTTGQVYVRLRGLRGTSSVFSKWKLLNPRVSLDKGKKMSFLVELQYMDAVTEVQLQHKAAQLTLTPDWCLQHVEVCNEISGHTCYFLSGGWFSQLIQQQVSAGVKVAGGEDARMTLALPAVTSNVFHKVTLHVLSAGPGKPMGLDSPLSMWYTCQLPDSSFIQHPWQVPAASITSAHTTLIMQGPDSASGLCTLVQAQLSCSLQSALASRLQCVEVVRMMDGKSFLFMGADAQVLPSQTSAVVVAACQKPMIKVSTFTGDLPEASTDARVYLNLYGEAGQLKDLYLKDTGDIFNQGQEDTFFFPIPLGLGSINSLEISHDDSGDSPNWYLERIEVTEMTSGRTTTFPCNAWIGKYNGIDAELHRVLHPLTAITQSSAPLQGHDSTAAGLSGTQFMTTGTIPHNSSISSFPNPVASNPSLIPSSTPDLALYHLIVHSSTKNAAEITQMWHAAESLQLAGVTQDSVIHTDTVILDSTRCKCNLQVDQAYIQYLQRQCAEAFLNQDQSGQGLGGGADPIAHAPQQQLQQQQQQQQQRMVQTYQIQVFKAALHQATDWAASATAREVSIVLHGNISSSTALHLGAASCSSASLGVRPFTDVKQPDTFQVEAPTLGTLLRIDLQLMTSGLSGSWGMQIERVVVRDLTSSTILEFIPPTYEPGNQMVPGVGQAAGGQRAAAAAAPSGASSQWLGASPSTSVLLGGTAVVGVQSMRMMPAGVSTVTFTARQVGVVKSIHLRQDCPNVYPGWSLDSIALFVSDSLGGMANRSGPKSPPKVRPYLPDFSAVTSPSLNPKPSLGPPLTLSSSSAAPPVTLTGMYATNAASGMPAVSDSAVDTTGATFSARNRALPQAGSDALSPHVYHFKMDEGQYAWPSSAVQYIRNYITTEAAAFAESPATYFITPSITTSSYGQPPVPGDPLSPISTLRSTLLSTNPMAAAMSSIMPTSGAAEKLSVNPVRAEELSEQYAVERSAYLAGSSNIFALLLLRLLSNPALTQKAFDACDTDRDGRVTNEQIGQVASLVLDESSPAPGGVPPLSSQLLEYLVVMVDLKRSRPLSQVELVAEIRECKEAYKKAASMHRLVSSGEGRPEFDPDLGGAEHALSILAARLVHPTGSQGLAQAFAEMDTDKSGYLDSSELIAALRSIAPDLMEAELRVLISYLEHFADTDGDGKVSASELCTSLAPFVPGAPEEEIKREAQEYYKDSKKFFPLVDTAIEMQPSLLHALFIQHGLDYRKQSATAGLPSAPAATEAGSSEQAALSRTEEVPPSTHAPAPQGHSTSDEGQLASAGGRDGSVRTADPVICGESIPNIVLGLLPGVTIKPEDMQYLLNMVLLDVKDGHPISSDEFRIAIKSVLEANKRAAAMYRMVQSCIQDREPVILDPDLGGHELVMHKLAQIYSGPDNAKAQQAFNAADTDGSGFLDFRELCAVLKAAQPDMQPAEMRLLIAYISDFADTQNDFKTSFEELSSVLQPFVS</sequence>
<evidence type="ECO:0000256" key="2">
    <source>
        <dbReference type="PROSITE-ProRule" id="PRU00152"/>
    </source>
</evidence>
<feature type="region of interest" description="Disordered" evidence="3">
    <location>
        <begin position="138"/>
        <end position="157"/>
    </location>
</feature>
<dbReference type="InterPro" id="IPR008979">
    <property type="entry name" value="Galactose-bd-like_sf"/>
</dbReference>
<dbReference type="Gene3D" id="2.60.60.20">
    <property type="entry name" value="PLAT/LH2 domain"/>
    <property type="match status" value="3"/>
</dbReference>
<feature type="region of interest" description="Disordered" evidence="3">
    <location>
        <begin position="1315"/>
        <end position="1381"/>
    </location>
</feature>
<feature type="domain" description="EF-hand" evidence="5">
    <location>
        <begin position="2908"/>
        <end position="2943"/>
    </location>
</feature>
<dbReference type="Pfam" id="PF13202">
    <property type="entry name" value="EF-hand_5"/>
    <property type="match status" value="1"/>
</dbReference>
<feature type="region of interest" description="Disordered" evidence="3">
    <location>
        <begin position="2428"/>
        <end position="2451"/>
    </location>
</feature>
<dbReference type="Gene3D" id="1.10.238.10">
    <property type="entry name" value="EF-hand"/>
    <property type="match status" value="4"/>
</dbReference>
<feature type="region of interest" description="Disordered" evidence="3">
    <location>
        <begin position="952"/>
        <end position="1157"/>
    </location>
</feature>
<evidence type="ECO:0000256" key="1">
    <source>
        <dbReference type="ARBA" id="ARBA00022837"/>
    </source>
</evidence>
<evidence type="ECO:0000256" key="3">
    <source>
        <dbReference type="SAM" id="MobiDB-lite"/>
    </source>
</evidence>
<feature type="domain" description="EF-hand" evidence="5">
    <location>
        <begin position="3320"/>
        <end position="3355"/>
    </location>
</feature>
<feature type="compositionally biased region" description="Low complexity" evidence="3">
    <location>
        <begin position="1087"/>
        <end position="1096"/>
    </location>
</feature>
<dbReference type="EMBL" id="BEGY01000164">
    <property type="protein sequence ID" value="GAX85355.1"/>
    <property type="molecule type" value="Genomic_DNA"/>
</dbReference>
<feature type="region of interest" description="Disordered" evidence="3">
    <location>
        <begin position="3161"/>
        <end position="3213"/>
    </location>
</feature>
<dbReference type="SUPFAM" id="SSF47473">
    <property type="entry name" value="EF-hand"/>
    <property type="match status" value="2"/>
</dbReference>
<feature type="compositionally biased region" description="Low complexity" evidence="3">
    <location>
        <begin position="1141"/>
        <end position="1157"/>
    </location>
</feature>